<name>A0ABV2IF08_9HYPH</name>
<dbReference type="Pfam" id="PF00126">
    <property type="entry name" value="HTH_1"/>
    <property type="match status" value="1"/>
</dbReference>
<dbReference type="InterPro" id="IPR036390">
    <property type="entry name" value="WH_DNA-bd_sf"/>
</dbReference>
<sequence length="306" mass="34023">MASSAVLSRLPSLRYFVEVAREGSFRAAADKVNIAPSAVSKQIKNLEETLGVELFIRGRGRAGLELTEAGEILLHRCTSVINELVVAREELQELHGIQRGHLRLGVNEALATDLLPGILNNLHRNYPNLKYTIMVENTPDMLARLRDGDIEIGLGYNIPMTGEFEILATLKRRTYLITPRNHPLAKRQRVKLEEITGEKFIFPDPSLTLHQMLHDAFIRSGVDVRPIMTTNSFTLLRQMVENGMGVSMVIGRFLQRRTEQIAFIEITDAAIDRKALSCCRIAGRTPSISSAAFSAGIKALFAQYGG</sequence>
<evidence type="ECO:0000256" key="2">
    <source>
        <dbReference type="ARBA" id="ARBA00023015"/>
    </source>
</evidence>
<dbReference type="Proteomes" id="UP001549164">
    <property type="component" value="Unassembled WGS sequence"/>
</dbReference>
<comment type="similarity">
    <text evidence="1">Belongs to the LysR transcriptional regulatory family.</text>
</comment>
<keyword evidence="2" id="KW-0805">Transcription regulation</keyword>
<dbReference type="CDD" id="cd05466">
    <property type="entry name" value="PBP2_LTTR_substrate"/>
    <property type="match status" value="1"/>
</dbReference>
<dbReference type="InterPro" id="IPR000847">
    <property type="entry name" value="LysR_HTH_N"/>
</dbReference>
<dbReference type="RefSeq" id="WP_354434710.1">
    <property type="nucleotide sequence ID" value="NZ_JBEPLY010000009.1"/>
</dbReference>
<dbReference type="Pfam" id="PF03466">
    <property type="entry name" value="LysR_substrate"/>
    <property type="match status" value="1"/>
</dbReference>
<dbReference type="Gene3D" id="1.10.10.10">
    <property type="entry name" value="Winged helix-like DNA-binding domain superfamily/Winged helix DNA-binding domain"/>
    <property type="match status" value="1"/>
</dbReference>
<keyword evidence="4" id="KW-0804">Transcription</keyword>
<feature type="domain" description="HTH lysR-type" evidence="5">
    <location>
        <begin position="13"/>
        <end position="67"/>
    </location>
</feature>
<evidence type="ECO:0000256" key="1">
    <source>
        <dbReference type="ARBA" id="ARBA00009437"/>
    </source>
</evidence>
<dbReference type="PANTHER" id="PTHR30419:SF8">
    <property type="entry name" value="NITROGEN ASSIMILATION TRANSCRIPTIONAL ACTIVATOR-RELATED"/>
    <property type="match status" value="1"/>
</dbReference>
<evidence type="ECO:0000313" key="7">
    <source>
        <dbReference type="Proteomes" id="UP001549164"/>
    </source>
</evidence>
<organism evidence="6 7">
    <name type="scientific">Martelella mangrovi</name>
    <dbReference type="NCBI Taxonomy" id="1397477"/>
    <lineage>
        <taxon>Bacteria</taxon>
        <taxon>Pseudomonadati</taxon>
        <taxon>Pseudomonadota</taxon>
        <taxon>Alphaproteobacteria</taxon>
        <taxon>Hyphomicrobiales</taxon>
        <taxon>Aurantimonadaceae</taxon>
        <taxon>Martelella</taxon>
    </lineage>
</organism>
<dbReference type="PROSITE" id="PS50931">
    <property type="entry name" value="HTH_LYSR"/>
    <property type="match status" value="1"/>
</dbReference>
<dbReference type="InterPro" id="IPR005119">
    <property type="entry name" value="LysR_subst-bd"/>
</dbReference>
<dbReference type="SUPFAM" id="SSF46785">
    <property type="entry name" value="Winged helix' DNA-binding domain"/>
    <property type="match status" value="1"/>
</dbReference>
<dbReference type="SUPFAM" id="SSF53850">
    <property type="entry name" value="Periplasmic binding protein-like II"/>
    <property type="match status" value="1"/>
</dbReference>
<comment type="caution">
    <text evidence="6">The sequence shown here is derived from an EMBL/GenBank/DDBJ whole genome shotgun (WGS) entry which is preliminary data.</text>
</comment>
<dbReference type="PANTHER" id="PTHR30419">
    <property type="entry name" value="HTH-TYPE TRANSCRIPTIONAL REGULATOR YBHD"/>
    <property type="match status" value="1"/>
</dbReference>
<evidence type="ECO:0000256" key="3">
    <source>
        <dbReference type="ARBA" id="ARBA00023125"/>
    </source>
</evidence>
<dbReference type="PRINTS" id="PR00039">
    <property type="entry name" value="HTHLYSR"/>
</dbReference>
<dbReference type="EMBL" id="JBEPLY010000009">
    <property type="protein sequence ID" value="MET3600832.1"/>
    <property type="molecule type" value="Genomic_DNA"/>
</dbReference>
<protein>
    <submittedName>
        <fullName evidence="6">DNA-binding transcriptional LysR family regulator</fullName>
    </submittedName>
</protein>
<gene>
    <name evidence="6" type="ORF">ABID12_002783</name>
</gene>
<evidence type="ECO:0000313" key="6">
    <source>
        <dbReference type="EMBL" id="MET3600832.1"/>
    </source>
</evidence>
<keyword evidence="7" id="KW-1185">Reference proteome</keyword>
<reference evidence="6 7" key="1">
    <citation type="submission" date="2024-06" db="EMBL/GenBank/DDBJ databases">
        <title>Genomic Encyclopedia of Type Strains, Phase IV (KMG-IV): sequencing the most valuable type-strain genomes for metagenomic binning, comparative biology and taxonomic classification.</title>
        <authorList>
            <person name="Goeker M."/>
        </authorList>
    </citation>
    <scope>NUCLEOTIDE SEQUENCE [LARGE SCALE GENOMIC DNA]</scope>
    <source>
        <strain evidence="6 7">DSM 28102</strain>
    </source>
</reference>
<evidence type="ECO:0000259" key="5">
    <source>
        <dbReference type="PROSITE" id="PS50931"/>
    </source>
</evidence>
<dbReference type="GO" id="GO:0003677">
    <property type="term" value="F:DNA binding"/>
    <property type="evidence" value="ECO:0007669"/>
    <property type="project" value="UniProtKB-KW"/>
</dbReference>
<accession>A0ABV2IF08</accession>
<dbReference type="Gene3D" id="3.40.190.290">
    <property type="match status" value="1"/>
</dbReference>
<dbReference type="InterPro" id="IPR050950">
    <property type="entry name" value="HTH-type_LysR_regulators"/>
</dbReference>
<dbReference type="InterPro" id="IPR036388">
    <property type="entry name" value="WH-like_DNA-bd_sf"/>
</dbReference>
<evidence type="ECO:0000256" key="4">
    <source>
        <dbReference type="ARBA" id="ARBA00023163"/>
    </source>
</evidence>
<proteinExistence type="inferred from homology"/>
<keyword evidence="3 6" id="KW-0238">DNA-binding</keyword>